<keyword evidence="2" id="KW-1185">Reference proteome</keyword>
<organism evidence="1 2">
    <name type="scientific">Nocardia mexicana</name>
    <dbReference type="NCBI Taxonomy" id="279262"/>
    <lineage>
        <taxon>Bacteria</taxon>
        <taxon>Bacillati</taxon>
        <taxon>Actinomycetota</taxon>
        <taxon>Actinomycetes</taxon>
        <taxon>Mycobacteriales</taxon>
        <taxon>Nocardiaceae</taxon>
        <taxon>Nocardia</taxon>
    </lineage>
</organism>
<sequence length="65" mass="7411">MTERRLVNDGPVPEIGEVSAHATRCGYRLVRDSTPTDRWLLLDLDDDECLYSALTLDGIEQYLNE</sequence>
<gene>
    <name evidence="1" type="ORF">DFR68_106241</name>
</gene>
<accession>A0A370H2B0</accession>
<dbReference type="AlphaFoldDB" id="A0A370H2B0"/>
<dbReference type="EMBL" id="QQAZ01000006">
    <property type="protein sequence ID" value="RDI49804.1"/>
    <property type="molecule type" value="Genomic_DNA"/>
</dbReference>
<protein>
    <submittedName>
        <fullName evidence="1">Uncharacterized protein</fullName>
    </submittedName>
</protein>
<dbReference type="OrthoDB" id="4559776at2"/>
<name>A0A370H2B0_9NOCA</name>
<dbReference type="STRING" id="1210089.GCA_001613165_02407"/>
<evidence type="ECO:0000313" key="1">
    <source>
        <dbReference type="EMBL" id="RDI49804.1"/>
    </source>
</evidence>
<comment type="caution">
    <text evidence="1">The sequence shown here is derived from an EMBL/GenBank/DDBJ whole genome shotgun (WGS) entry which is preliminary data.</text>
</comment>
<proteinExistence type="predicted"/>
<reference evidence="1 2" key="1">
    <citation type="submission" date="2018-07" db="EMBL/GenBank/DDBJ databases">
        <title>Genomic Encyclopedia of Type Strains, Phase IV (KMG-IV): sequencing the most valuable type-strain genomes for metagenomic binning, comparative biology and taxonomic classification.</title>
        <authorList>
            <person name="Goeker M."/>
        </authorList>
    </citation>
    <scope>NUCLEOTIDE SEQUENCE [LARGE SCALE GENOMIC DNA]</scope>
    <source>
        <strain evidence="1 2">DSM 44952</strain>
    </source>
</reference>
<dbReference type="RefSeq" id="WP_068018131.1">
    <property type="nucleotide sequence ID" value="NZ_QQAZ01000006.1"/>
</dbReference>
<dbReference type="Proteomes" id="UP000255355">
    <property type="component" value="Unassembled WGS sequence"/>
</dbReference>
<evidence type="ECO:0000313" key="2">
    <source>
        <dbReference type="Proteomes" id="UP000255355"/>
    </source>
</evidence>